<evidence type="ECO:0000313" key="2">
    <source>
        <dbReference type="EMBL" id="MPC32341.1"/>
    </source>
</evidence>
<dbReference type="EMBL" id="VSRR010002608">
    <property type="protein sequence ID" value="MPC32341.1"/>
    <property type="molecule type" value="Genomic_DNA"/>
</dbReference>
<evidence type="ECO:0000313" key="3">
    <source>
        <dbReference type="Proteomes" id="UP000324222"/>
    </source>
</evidence>
<reference evidence="2 3" key="1">
    <citation type="submission" date="2019-05" db="EMBL/GenBank/DDBJ databases">
        <title>Another draft genome of Portunus trituberculatus and its Hox gene families provides insights of decapod evolution.</title>
        <authorList>
            <person name="Jeong J.-H."/>
            <person name="Song I."/>
            <person name="Kim S."/>
            <person name="Choi T."/>
            <person name="Kim D."/>
            <person name="Ryu S."/>
            <person name="Kim W."/>
        </authorList>
    </citation>
    <scope>NUCLEOTIDE SEQUENCE [LARGE SCALE GENOMIC DNA]</scope>
    <source>
        <tissue evidence="2">Muscle</tissue>
    </source>
</reference>
<evidence type="ECO:0000256" key="1">
    <source>
        <dbReference type="SAM" id="MobiDB-lite"/>
    </source>
</evidence>
<feature type="region of interest" description="Disordered" evidence="1">
    <location>
        <begin position="21"/>
        <end position="46"/>
    </location>
</feature>
<organism evidence="2 3">
    <name type="scientific">Portunus trituberculatus</name>
    <name type="common">Swimming crab</name>
    <name type="synonym">Neptunus trituberculatus</name>
    <dbReference type="NCBI Taxonomy" id="210409"/>
    <lineage>
        <taxon>Eukaryota</taxon>
        <taxon>Metazoa</taxon>
        <taxon>Ecdysozoa</taxon>
        <taxon>Arthropoda</taxon>
        <taxon>Crustacea</taxon>
        <taxon>Multicrustacea</taxon>
        <taxon>Malacostraca</taxon>
        <taxon>Eumalacostraca</taxon>
        <taxon>Eucarida</taxon>
        <taxon>Decapoda</taxon>
        <taxon>Pleocyemata</taxon>
        <taxon>Brachyura</taxon>
        <taxon>Eubrachyura</taxon>
        <taxon>Portunoidea</taxon>
        <taxon>Portunidae</taxon>
        <taxon>Portuninae</taxon>
        <taxon>Portunus</taxon>
    </lineage>
</organism>
<protein>
    <submittedName>
        <fullName evidence="2">Uncharacterized protein</fullName>
    </submittedName>
</protein>
<dbReference type="AlphaFoldDB" id="A0A5B7EDV0"/>
<comment type="caution">
    <text evidence="2">The sequence shown here is derived from an EMBL/GenBank/DDBJ whole genome shotgun (WGS) entry which is preliminary data.</text>
</comment>
<keyword evidence="3" id="KW-1185">Reference proteome</keyword>
<gene>
    <name evidence="2" type="ORF">E2C01_025651</name>
</gene>
<sequence>MVGTTNNPIQIDEARFAGRRKYNRGRMLNGDNAPLSEDNDAEHENNRNHERYFWVSTIAKRIYNQSRDSLTARDRRQRWIKPSEKLRKNIVV</sequence>
<dbReference type="Proteomes" id="UP000324222">
    <property type="component" value="Unassembled WGS sequence"/>
</dbReference>
<proteinExistence type="predicted"/>
<name>A0A5B7EDV0_PORTR</name>
<accession>A0A5B7EDV0</accession>